<evidence type="ECO:0000313" key="1">
    <source>
        <dbReference type="EMBL" id="TWT50904.1"/>
    </source>
</evidence>
<comment type="caution">
    <text evidence="1">The sequence shown here is derived from an EMBL/GenBank/DDBJ whole genome shotgun (WGS) entry which is preliminary data.</text>
</comment>
<gene>
    <name evidence="1" type="ORF">Pla22_36470</name>
</gene>
<organism evidence="1 2">
    <name type="scientific">Rubripirellula amarantea</name>
    <dbReference type="NCBI Taxonomy" id="2527999"/>
    <lineage>
        <taxon>Bacteria</taxon>
        <taxon>Pseudomonadati</taxon>
        <taxon>Planctomycetota</taxon>
        <taxon>Planctomycetia</taxon>
        <taxon>Pirellulales</taxon>
        <taxon>Pirellulaceae</taxon>
        <taxon>Rubripirellula</taxon>
    </lineage>
</organism>
<sequence length="90" mass="9974">MSSGQSKSKFSENVVGTVLPRVGGTETFIALPRLEIFFSRAQWVCGNGLLTTYGRFTRTIAIFNSSLVLGRFGRSECSGRLVHARFLRLD</sequence>
<evidence type="ECO:0000313" key="2">
    <source>
        <dbReference type="Proteomes" id="UP000316598"/>
    </source>
</evidence>
<reference evidence="1 2" key="1">
    <citation type="submission" date="2019-02" db="EMBL/GenBank/DDBJ databases">
        <title>Deep-cultivation of Planctomycetes and their phenomic and genomic characterization uncovers novel biology.</title>
        <authorList>
            <person name="Wiegand S."/>
            <person name="Jogler M."/>
            <person name="Boedeker C."/>
            <person name="Pinto D."/>
            <person name="Vollmers J."/>
            <person name="Rivas-Marin E."/>
            <person name="Kohn T."/>
            <person name="Peeters S.H."/>
            <person name="Heuer A."/>
            <person name="Rast P."/>
            <person name="Oberbeckmann S."/>
            <person name="Bunk B."/>
            <person name="Jeske O."/>
            <person name="Meyerdierks A."/>
            <person name="Storesund J.E."/>
            <person name="Kallscheuer N."/>
            <person name="Luecker S."/>
            <person name="Lage O.M."/>
            <person name="Pohl T."/>
            <person name="Merkel B.J."/>
            <person name="Hornburger P."/>
            <person name="Mueller R.-W."/>
            <person name="Bruemmer F."/>
            <person name="Labrenz M."/>
            <person name="Spormann A.M."/>
            <person name="Op Den Camp H."/>
            <person name="Overmann J."/>
            <person name="Amann R."/>
            <person name="Jetten M.S.M."/>
            <person name="Mascher T."/>
            <person name="Medema M.H."/>
            <person name="Devos D.P."/>
            <person name="Kaster A.-K."/>
            <person name="Ovreas L."/>
            <person name="Rohde M."/>
            <person name="Galperin M.Y."/>
            <person name="Jogler C."/>
        </authorList>
    </citation>
    <scope>NUCLEOTIDE SEQUENCE [LARGE SCALE GENOMIC DNA]</scope>
    <source>
        <strain evidence="1 2">Pla22</strain>
    </source>
</reference>
<dbReference type="AlphaFoldDB" id="A0A5C5WJB8"/>
<dbReference type="Proteomes" id="UP000316598">
    <property type="component" value="Unassembled WGS sequence"/>
</dbReference>
<keyword evidence="2" id="KW-1185">Reference proteome</keyword>
<proteinExistence type="predicted"/>
<dbReference type="EMBL" id="SJPI01000002">
    <property type="protein sequence ID" value="TWT50904.1"/>
    <property type="molecule type" value="Genomic_DNA"/>
</dbReference>
<accession>A0A5C5WJB8</accession>
<name>A0A5C5WJB8_9BACT</name>
<protein>
    <submittedName>
        <fullName evidence="1">Uncharacterized protein</fullName>
    </submittedName>
</protein>